<keyword evidence="4" id="KW-0812">Transmembrane</keyword>
<protein>
    <submittedName>
        <fullName evidence="5">Uncharacterized protein</fullName>
    </submittedName>
</protein>
<evidence type="ECO:0000313" key="6">
    <source>
        <dbReference type="Proteomes" id="UP001434883"/>
    </source>
</evidence>
<proteinExistence type="predicted"/>
<evidence type="ECO:0000256" key="2">
    <source>
        <dbReference type="ARBA" id="ARBA00023043"/>
    </source>
</evidence>
<accession>A0ABV0S166</accession>
<evidence type="ECO:0000313" key="5">
    <source>
        <dbReference type="EMBL" id="MEQ2214203.1"/>
    </source>
</evidence>
<organism evidence="5 6">
    <name type="scientific">Xenoophorus captivus</name>
    <dbReference type="NCBI Taxonomy" id="1517983"/>
    <lineage>
        <taxon>Eukaryota</taxon>
        <taxon>Metazoa</taxon>
        <taxon>Chordata</taxon>
        <taxon>Craniata</taxon>
        <taxon>Vertebrata</taxon>
        <taxon>Euteleostomi</taxon>
        <taxon>Actinopterygii</taxon>
        <taxon>Neopterygii</taxon>
        <taxon>Teleostei</taxon>
        <taxon>Neoteleostei</taxon>
        <taxon>Acanthomorphata</taxon>
        <taxon>Ovalentaria</taxon>
        <taxon>Atherinomorphae</taxon>
        <taxon>Cyprinodontiformes</taxon>
        <taxon>Goodeidae</taxon>
        <taxon>Xenoophorus</taxon>
    </lineage>
</organism>
<feature type="repeat" description="ANK" evidence="3">
    <location>
        <begin position="314"/>
        <end position="346"/>
    </location>
</feature>
<feature type="transmembrane region" description="Helical" evidence="4">
    <location>
        <begin position="149"/>
        <end position="173"/>
    </location>
</feature>
<feature type="repeat" description="ANK" evidence="3">
    <location>
        <begin position="190"/>
        <end position="222"/>
    </location>
</feature>
<reference evidence="5 6" key="1">
    <citation type="submission" date="2021-06" db="EMBL/GenBank/DDBJ databases">
        <authorList>
            <person name="Palmer J.M."/>
        </authorList>
    </citation>
    <scope>NUCLEOTIDE SEQUENCE [LARGE SCALE GENOMIC DNA]</scope>
    <source>
        <strain evidence="5 6">XC_2019</strain>
        <tissue evidence="5">Muscle</tissue>
    </source>
</reference>
<dbReference type="SUPFAM" id="SSF48403">
    <property type="entry name" value="Ankyrin repeat"/>
    <property type="match status" value="1"/>
</dbReference>
<name>A0ABV0S166_9TELE</name>
<dbReference type="InterPro" id="IPR050889">
    <property type="entry name" value="Dendritic_Spine_Reg/Scaffold"/>
</dbReference>
<dbReference type="Proteomes" id="UP001434883">
    <property type="component" value="Unassembled WGS sequence"/>
</dbReference>
<keyword evidence="2 3" id="KW-0040">ANK repeat</keyword>
<sequence>LLLSHIVDVMCKEKHGYTPLHVAAASGHVEAVRCLLRLQVEVTNKEGKSPLHMAAMHGRFTSSQILIQNGSEIDCLDVNGNTPLHVAARYGQELLTSTLLTNGAARGRCLDFLLDSGANPTLKNSRGYSAVHYAAAYGNKQHLELVSCAFYVSLFCVSYCSLEITFFIFILLLQLLEISFNFSLDVRDIEGQTALHLAAKRGFSKCVEVLLEHQASYTLKEYKQKRTAMLGSDDSVLALLEHGASALCRDSQGKTPLHLAASCGHTKLLHILLKAAKKADPLDSMLDFRGYTPTHWAAYHGDNLCFILSSLKQFGKWPLHIAARKGLATVVQVLLSRGAAVMAVDEDGHTPALACAPNKNVADCLALILSTMRPFPPREADTASHFGPVLKNCSIAATCGSNGNLCHA</sequence>
<dbReference type="SMART" id="SM00248">
    <property type="entry name" value="ANK"/>
    <property type="match status" value="7"/>
</dbReference>
<dbReference type="PROSITE" id="PS50297">
    <property type="entry name" value="ANK_REP_REGION"/>
    <property type="match status" value="6"/>
</dbReference>
<dbReference type="Pfam" id="PF12796">
    <property type="entry name" value="Ank_2"/>
    <property type="match status" value="3"/>
</dbReference>
<dbReference type="InterPro" id="IPR036770">
    <property type="entry name" value="Ankyrin_rpt-contain_sf"/>
</dbReference>
<feature type="repeat" description="ANK" evidence="3">
    <location>
        <begin position="15"/>
        <end position="47"/>
    </location>
</feature>
<keyword evidence="4" id="KW-0472">Membrane</keyword>
<dbReference type="PANTHER" id="PTHR24166:SF52">
    <property type="entry name" value="ANKYRIN REPEAT DOMAIN-CONTAINING PROTEIN 65"/>
    <property type="match status" value="1"/>
</dbReference>
<feature type="repeat" description="ANK" evidence="3">
    <location>
        <begin position="79"/>
        <end position="104"/>
    </location>
</feature>
<feature type="repeat" description="ANK" evidence="3">
    <location>
        <begin position="46"/>
        <end position="78"/>
    </location>
</feature>
<keyword evidence="6" id="KW-1185">Reference proteome</keyword>
<gene>
    <name evidence="5" type="ORF">XENOCAPTIV_021271</name>
</gene>
<comment type="caution">
    <text evidence="5">The sequence shown here is derived from an EMBL/GenBank/DDBJ whole genome shotgun (WGS) entry which is preliminary data.</text>
</comment>
<feature type="repeat" description="ANK" evidence="3">
    <location>
        <begin position="252"/>
        <end position="284"/>
    </location>
</feature>
<feature type="non-terminal residue" evidence="5">
    <location>
        <position position="1"/>
    </location>
</feature>
<dbReference type="Pfam" id="PF00023">
    <property type="entry name" value="Ank"/>
    <property type="match status" value="2"/>
</dbReference>
<evidence type="ECO:0000256" key="4">
    <source>
        <dbReference type="SAM" id="Phobius"/>
    </source>
</evidence>
<dbReference type="EMBL" id="JAHRIN010067265">
    <property type="protein sequence ID" value="MEQ2214203.1"/>
    <property type="molecule type" value="Genomic_DNA"/>
</dbReference>
<dbReference type="PROSITE" id="PS50088">
    <property type="entry name" value="ANK_REPEAT"/>
    <property type="match status" value="6"/>
</dbReference>
<dbReference type="PANTHER" id="PTHR24166">
    <property type="entry name" value="ROLLING PEBBLES, ISOFORM B"/>
    <property type="match status" value="1"/>
</dbReference>
<dbReference type="Gene3D" id="1.25.40.20">
    <property type="entry name" value="Ankyrin repeat-containing domain"/>
    <property type="match status" value="4"/>
</dbReference>
<dbReference type="PRINTS" id="PR01415">
    <property type="entry name" value="ANKYRIN"/>
</dbReference>
<evidence type="ECO:0000256" key="1">
    <source>
        <dbReference type="ARBA" id="ARBA00022737"/>
    </source>
</evidence>
<keyword evidence="4" id="KW-1133">Transmembrane helix</keyword>
<dbReference type="InterPro" id="IPR002110">
    <property type="entry name" value="Ankyrin_rpt"/>
</dbReference>
<keyword evidence="1" id="KW-0677">Repeat</keyword>
<evidence type="ECO:0000256" key="3">
    <source>
        <dbReference type="PROSITE-ProRule" id="PRU00023"/>
    </source>
</evidence>